<feature type="region of interest" description="Disordered" evidence="1">
    <location>
        <begin position="109"/>
        <end position="137"/>
    </location>
</feature>
<protein>
    <submittedName>
        <fullName evidence="2">Uncharacterized protein</fullName>
    </submittedName>
</protein>
<evidence type="ECO:0000256" key="1">
    <source>
        <dbReference type="SAM" id="MobiDB-lite"/>
    </source>
</evidence>
<dbReference type="AlphaFoldDB" id="A0A1M7U1D9"/>
<gene>
    <name evidence="2" type="ORF">SAMN05660350_02452</name>
</gene>
<feature type="compositionally biased region" description="Low complexity" evidence="1">
    <location>
        <begin position="109"/>
        <end position="119"/>
    </location>
</feature>
<evidence type="ECO:0000313" key="2">
    <source>
        <dbReference type="EMBL" id="SHN76872.1"/>
    </source>
</evidence>
<organism evidence="2 3">
    <name type="scientific">Geodermatophilus obscurus</name>
    <dbReference type="NCBI Taxonomy" id="1861"/>
    <lineage>
        <taxon>Bacteria</taxon>
        <taxon>Bacillati</taxon>
        <taxon>Actinomycetota</taxon>
        <taxon>Actinomycetes</taxon>
        <taxon>Geodermatophilales</taxon>
        <taxon>Geodermatophilaceae</taxon>
        <taxon>Geodermatophilus</taxon>
    </lineage>
</organism>
<evidence type="ECO:0000313" key="3">
    <source>
        <dbReference type="Proteomes" id="UP000184428"/>
    </source>
</evidence>
<dbReference type="Proteomes" id="UP000184428">
    <property type="component" value="Unassembled WGS sequence"/>
</dbReference>
<feature type="non-terminal residue" evidence="2">
    <location>
        <position position="1"/>
    </location>
</feature>
<name>A0A1M7U1D9_9ACTN</name>
<sequence length="137" mass="15221">PTSILARLRSVVHRLPRIRERDGQFIPDRYGCWASIRELGSEPATQYYFQDLDVLRYIQVVEQTIFRGVGDFLSDRGYSIADVLDVAKDTINSVTINGGNFSNTAIGIGRIRQTGGTDRPQGDERRDNGATTAGSRS</sequence>
<accession>A0A1M7U1D9</accession>
<proteinExistence type="predicted"/>
<dbReference type="EMBL" id="FRDM01000011">
    <property type="protein sequence ID" value="SHN76872.1"/>
    <property type="molecule type" value="Genomic_DNA"/>
</dbReference>
<reference evidence="2 3" key="1">
    <citation type="submission" date="2016-12" db="EMBL/GenBank/DDBJ databases">
        <authorList>
            <person name="Song W.-J."/>
            <person name="Kurnit D.M."/>
        </authorList>
    </citation>
    <scope>NUCLEOTIDE SEQUENCE [LARGE SCALE GENOMIC DNA]</scope>
    <source>
        <strain evidence="2 3">DSM 43162</strain>
    </source>
</reference>
<dbReference type="RefSeq" id="WP_208983385.1">
    <property type="nucleotide sequence ID" value="NZ_FRDM01000011.1"/>
</dbReference>